<accession>A0ABY6CLK9</accession>
<sequence length="95" mass="10955">MTTQGNHYLLMKRGLYERPDHCGYTGIRDQAGRYSIEEAKASFRHSGGECRWIHEHQAQEFLPAAWHDLVIKHLLGQRDELRAEVAELRAQKVAA</sequence>
<dbReference type="RefSeq" id="WP_262170211.1">
    <property type="nucleotide sequence ID" value="NZ_CP104965.1"/>
</dbReference>
<gene>
    <name evidence="1" type="ORF">N8A98_06945</name>
</gene>
<dbReference type="Proteomes" id="UP001061862">
    <property type="component" value="Chromosome"/>
</dbReference>
<name>A0ABY6CLK9_9HYPH</name>
<evidence type="ECO:0000313" key="2">
    <source>
        <dbReference type="Proteomes" id="UP001061862"/>
    </source>
</evidence>
<organism evidence="1 2">
    <name type="scientific">Devosia neptuniae</name>
    <dbReference type="NCBI Taxonomy" id="191302"/>
    <lineage>
        <taxon>Bacteria</taxon>
        <taxon>Pseudomonadati</taxon>
        <taxon>Pseudomonadota</taxon>
        <taxon>Alphaproteobacteria</taxon>
        <taxon>Hyphomicrobiales</taxon>
        <taxon>Devosiaceae</taxon>
        <taxon>Devosia</taxon>
    </lineage>
</organism>
<reference evidence="1 2" key="1">
    <citation type="submission" date="2022-09" db="EMBL/GenBank/DDBJ databases">
        <title>Interaction between co-microsymbionts with complementary sets of symbiotic genes in legume-rhizobium systems.</title>
        <authorList>
            <person name="Safronova V."/>
            <person name="Sazanova A."/>
            <person name="Afonin A."/>
            <person name="Chirak E."/>
        </authorList>
    </citation>
    <scope>NUCLEOTIDE SEQUENCE [LARGE SCALE GENOMIC DNA]</scope>
    <source>
        <strain evidence="1 2">A18/4-1</strain>
    </source>
</reference>
<keyword evidence="2" id="KW-1185">Reference proteome</keyword>
<proteinExistence type="predicted"/>
<protein>
    <submittedName>
        <fullName evidence="1">Uncharacterized protein</fullName>
    </submittedName>
</protein>
<dbReference type="EMBL" id="CP104965">
    <property type="protein sequence ID" value="UXN70918.1"/>
    <property type="molecule type" value="Genomic_DNA"/>
</dbReference>
<evidence type="ECO:0000313" key="1">
    <source>
        <dbReference type="EMBL" id="UXN70918.1"/>
    </source>
</evidence>